<accession>A0ABD5RVN5</accession>
<evidence type="ECO:0000313" key="2">
    <source>
        <dbReference type="EMBL" id="MFC6723510.1"/>
    </source>
</evidence>
<reference evidence="2 3" key="1">
    <citation type="journal article" date="2019" name="Int. J. Syst. Evol. Microbiol.">
        <title>The Global Catalogue of Microorganisms (GCM) 10K type strain sequencing project: providing services to taxonomists for standard genome sequencing and annotation.</title>
        <authorList>
            <consortium name="The Broad Institute Genomics Platform"/>
            <consortium name="The Broad Institute Genome Sequencing Center for Infectious Disease"/>
            <person name="Wu L."/>
            <person name="Ma J."/>
        </authorList>
    </citation>
    <scope>NUCLEOTIDE SEQUENCE [LARGE SCALE GENOMIC DNA]</scope>
    <source>
        <strain evidence="2 3">NBRC 111368</strain>
    </source>
</reference>
<evidence type="ECO:0000256" key="1">
    <source>
        <dbReference type="ARBA" id="ARBA00022649"/>
    </source>
</evidence>
<organism evidence="2 3">
    <name type="scientific">Halobium palmae</name>
    <dbReference type="NCBI Taxonomy" id="1776492"/>
    <lineage>
        <taxon>Archaea</taxon>
        <taxon>Methanobacteriati</taxon>
        <taxon>Methanobacteriota</taxon>
        <taxon>Stenosarchaea group</taxon>
        <taxon>Halobacteria</taxon>
        <taxon>Halobacteriales</taxon>
        <taxon>Haloferacaceae</taxon>
        <taxon>Halobium</taxon>
    </lineage>
</organism>
<dbReference type="Pfam" id="PF05016">
    <property type="entry name" value="ParE_toxin"/>
    <property type="match status" value="1"/>
</dbReference>
<dbReference type="InterPro" id="IPR052747">
    <property type="entry name" value="TA_system_RelE_toxin"/>
</dbReference>
<dbReference type="Gene3D" id="3.30.2310.20">
    <property type="entry name" value="RelE-like"/>
    <property type="match status" value="1"/>
</dbReference>
<dbReference type="EMBL" id="JBHSWU010000021">
    <property type="protein sequence ID" value="MFC6723510.1"/>
    <property type="molecule type" value="Genomic_DNA"/>
</dbReference>
<dbReference type="PANTHER" id="PTHR38813">
    <property type="match status" value="1"/>
</dbReference>
<comment type="caution">
    <text evidence="2">The sequence shown here is derived from an EMBL/GenBank/DDBJ whole genome shotgun (WGS) entry which is preliminary data.</text>
</comment>
<dbReference type="InterPro" id="IPR035093">
    <property type="entry name" value="RelE/ParE_toxin_dom_sf"/>
</dbReference>
<evidence type="ECO:0000313" key="3">
    <source>
        <dbReference type="Proteomes" id="UP001596328"/>
    </source>
</evidence>
<dbReference type="SUPFAM" id="SSF143011">
    <property type="entry name" value="RelE-like"/>
    <property type="match status" value="1"/>
</dbReference>
<dbReference type="AlphaFoldDB" id="A0ABD5RVN5"/>
<keyword evidence="3" id="KW-1185">Reference proteome</keyword>
<proteinExistence type="predicted"/>
<name>A0ABD5RVN5_9EURY</name>
<keyword evidence="1" id="KW-1277">Toxin-antitoxin system</keyword>
<sequence length="84" mass="10175">MAEVEVSDQAAEWLRHAEPDVRDRIMKKLRSITDFPDHYLKRLSGSPYYRLRVGDYRVIIDWQRDEDPEVLFVRDIGHRRNVYD</sequence>
<dbReference type="InterPro" id="IPR007712">
    <property type="entry name" value="RelE/ParE_toxin"/>
</dbReference>
<dbReference type="Proteomes" id="UP001596328">
    <property type="component" value="Unassembled WGS sequence"/>
</dbReference>
<dbReference type="PANTHER" id="PTHR38813:SF1">
    <property type="entry name" value="TOXIN RELE1-RELATED"/>
    <property type="match status" value="1"/>
</dbReference>
<protein>
    <submittedName>
        <fullName evidence="2">Type II toxin-antitoxin system RelE/ParE family toxin</fullName>
    </submittedName>
</protein>
<gene>
    <name evidence="2" type="ORF">ACFQE1_03715</name>
</gene>